<evidence type="ECO:0000256" key="7">
    <source>
        <dbReference type="ARBA" id="ARBA00023136"/>
    </source>
</evidence>
<dbReference type="Gene3D" id="1.20.1740.10">
    <property type="entry name" value="Amino acid/polyamine transporter I"/>
    <property type="match status" value="1"/>
</dbReference>
<name>A0A6J1BW54_MOMCH</name>
<dbReference type="GO" id="GO:0005886">
    <property type="term" value="C:plasma membrane"/>
    <property type="evidence" value="ECO:0007669"/>
    <property type="project" value="UniProtKB-SubCell"/>
</dbReference>
<feature type="transmembrane region" description="Helical" evidence="8">
    <location>
        <begin position="332"/>
        <end position="354"/>
    </location>
</feature>
<evidence type="ECO:0000256" key="3">
    <source>
        <dbReference type="ARBA" id="ARBA00022475"/>
    </source>
</evidence>
<dbReference type="OrthoDB" id="2014999at2759"/>
<feature type="transmembrane region" description="Helical" evidence="8">
    <location>
        <begin position="436"/>
        <end position="454"/>
    </location>
</feature>
<keyword evidence="9" id="KW-1185">Reference proteome</keyword>
<keyword evidence="6 8" id="KW-1133">Transmembrane helix</keyword>
<feature type="transmembrane region" description="Helical" evidence="8">
    <location>
        <begin position="24"/>
        <end position="44"/>
    </location>
</feature>
<feature type="transmembrane region" description="Helical" evidence="8">
    <location>
        <begin position="141"/>
        <end position="165"/>
    </location>
</feature>
<evidence type="ECO:0000256" key="8">
    <source>
        <dbReference type="SAM" id="Phobius"/>
    </source>
</evidence>
<evidence type="ECO:0000256" key="1">
    <source>
        <dbReference type="ARBA" id="ARBA00004429"/>
    </source>
</evidence>
<evidence type="ECO:0000256" key="4">
    <source>
        <dbReference type="ARBA" id="ARBA00022519"/>
    </source>
</evidence>
<dbReference type="Proteomes" id="UP000504603">
    <property type="component" value="Unplaced"/>
</dbReference>
<protein>
    <submittedName>
        <fullName evidence="10">Uncharacterized protein LOC111006064 isoform X1</fullName>
    </submittedName>
</protein>
<feature type="transmembrane region" description="Helical" evidence="8">
    <location>
        <begin position="505"/>
        <end position="522"/>
    </location>
</feature>
<dbReference type="PANTHER" id="PTHR32195:SF24">
    <property type="entry name" value="TRYPTOPHAN OR TYROSINE TRANSPORTER PROTEIN"/>
    <property type="match status" value="1"/>
</dbReference>
<evidence type="ECO:0000256" key="2">
    <source>
        <dbReference type="ARBA" id="ARBA00022448"/>
    </source>
</evidence>
<keyword evidence="7 8" id="KW-0472">Membrane</keyword>
<feature type="transmembrane region" description="Helical" evidence="8">
    <location>
        <begin position="374"/>
        <end position="397"/>
    </location>
</feature>
<dbReference type="AlphaFoldDB" id="A0A6J1BW54"/>
<keyword evidence="4" id="KW-0997">Cell inner membrane</keyword>
<dbReference type="RefSeq" id="XP_022133499.1">
    <property type="nucleotide sequence ID" value="XM_022277807.1"/>
</dbReference>
<sequence>MLGNFSFPMDFISSHYFQSLSSPLNFASMVMGLHSIIISSALFCPKSHERRLQTFPRSPSPCSRIIRRIFDRSKNSSNRRLLCFKQKEESLQSREELQPVRASEKKGTVAGAMALVIGTSIGSGILALPEKASPAGFFPSSITIILCWGFLLLEALLLIEINVVLWRRRKKKKKEEGETGMEVISVRTMVQETLGDCGGTLASVAYVFLGYTSMVAYISKSGEILLHSFNLPTPLSGFLFTLTFTMLISVGRTIAIDQVNQWLTACMIGLLLGIEVLAVQSGGWFAMEGGGDWGKAPTTIPVIIFALVYHDVIPVLCAYLEGDLHRLRVSVLLGSFIPLLALLIWDAIALGLSAQADQVVDPVELLLRVRWSGVSYMVEWFSLLAVGTSMLGTLLSFSEFFKEQLSNISLNFSITKTVQEPFKFCLTRKWWEMNKVSLTAMAIAVGPSLLVSTANPDSFSAATDIAGGYCMTLLYGVLPPAMAWAMHNGQPEDTNSKAILWERPALLGLGLFACGIMVEQVLQDILKLQS</sequence>
<keyword evidence="2" id="KW-0813">Transport</keyword>
<feature type="transmembrane region" description="Helical" evidence="8">
    <location>
        <begin position="299"/>
        <end position="320"/>
    </location>
</feature>
<feature type="transmembrane region" description="Helical" evidence="8">
    <location>
        <begin position="262"/>
        <end position="287"/>
    </location>
</feature>
<keyword evidence="5 8" id="KW-0812">Transmembrane</keyword>
<dbReference type="GO" id="GO:0003333">
    <property type="term" value="P:amino acid transmembrane transport"/>
    <property type="evidence" value="ECO:0007669"/>
    <property type="project" value="InterPro"/>
</dbReference>
<feature type="transmembrane region" description="Helical" evidence="8">
    <location>
        <begin position="466"/>
        <end position="485"/>
    </location>
</feature>
<evidence type="ECO:0000256" key="6">
    <source>
        <dbReference type="ARBA" id="ARBA00022989"/>
    </source>
</evidence>
<dbReference type="KEGG" id="mcha:111006064"/>
<feature type="transmembrane region" description="Helical" evidence="8">
    <location>
        <begin position="231"/>
        <end position="250"/>
    </location>
</feature>
<evidence type="ECO:0000313" key="10">
    <source>
        <dbReference type="RefSeq" id="XP_022133499.1"/>
    </source>
</evidence>
<dbReference type="PANTHER" id="PTHR32195">
    <property type="entry name" value="OS07G0662800 PROTEIN"/>
    <property type="match status" value="1"/>
</dbReference>
<keyword evidence="3" id="KW-1003">Cell membrane</keyword>
<proteinExistence type="predicted"/>
<feature type="transmembrane region" description="Helical" evidence="8">
    <location>
        <begin position="109"/>
        <end position="129"/>
    </location>
</feature>
<comment type="subcellular location">
    <subcellularLocation>
        <location evidence="1">Cell inner membrane</location>
        <topology evidence="1">Multi-pass membrane protein</topology>
    </subcellularLocation>
</comment>
<feature type="transmembrane region" description="Helical" evidence="8">
    <location>
        <begin position="197"/>
        <end position="219"/>
    </location>
</feature>
<organism evidence="9 10">
    <name type="scientific">Momordica charantia</name>
    <name type="common">Bitter gourd</name>
    <name type="synonym">Balsam pear</name>
    <dbReference type="NCBI Taxonomy" id="3673"/>
    <lineage>
        <taxon>Eukaryota</taxon>
        <taxon>Viridiplantae</taxon>
        <taxon>Streptophyta</taxon>
        <taxon>Embryophyta</taxon>
        <taxon>Tracheophyta</taxon>
        <taxon>Spermatophyta</taxon>
        <taxon>Magnoliopsida</taxon>
        <taxon>eudicotyledons</taxon>
        <taxon>Gunneridae</taxon>
        <taxon>Pentapetalae</taxon>
        <taxon>rosids</taxon>
        <taxon>fabids</taxon>
        <taxon>Cucurbitales</taxon>
        <taxon>Cucurbitaceae</taxon>
        <taxon>Momordiceae</taxon>
        <taxon>Momordica</taxon>
    </lineage>
</organism>
<accession>A0A6J1BW54</accession>
<gene>
    <name evidence="10" type="primary">LOC111006064</name>
</gene>
<dbReference type="InterPro" id="IPR018227">
    <property type="entry name" value="Amino_acid_transport_2"/>
</dbReference>
<reference evidence="10" key="1">
    <citation type="submission" date="2025-08" db="UniProtKB">
        <authorList>
            <consortium name="RefSeq"/>
        </authorList>
    </citation>
    <scope>IDENTIFICATION</scope>
    <source>
        <strain evidence="10">OHB3-1</strain>
    </source>
</reference>
<dbReference type="GeneID" id="111006064"/>
<dbReference type="Pfam" id="PF03222">
    <property type="entry name" value="Trp_Tyr_perm"/>
    <property type="match status" value="1"/>
</dbReference>
<evidence type="ECO:0000256" key="5">
    <source>
        <dbReference type="ARBA" id="ARBA00022692"/>
    </source>
</evidence>
<evidence type="ECO:0000313" key="9">
    <source>
        <dbReference type="Proteomes" id="UP000504603"/>
    </source>
</evidence>